<dbReference type="AlphaFoldDB" id="A0A9W7DJV1"/>
<comment type="caution">
    <text evidence="3">The sequence shown here is derived from an EMBL/GenBank/DDBJ whole genome shotgun (WGS) entry which is preliminary data.</text>
</comment>
<evidence type="ECO:0000313" key="3">
    <source>
        <dbReference type="EMBL" id="GMG53207.1"/>
    </source>
</evidence>
<evidence type="ECO:0000256" key="1">
    <source>
        <dbReference type="SAM" id="Coils"/>
    </source>
</evidence>
<keyword evidence="1" id="KW-0175">Coiled coil</keyword>
<feature type="region of interest" description="Disordered" evidence="2">
    <location>
        <begin position="44"/>
        <end position="67"/>
    </location>
</feature>
<feature type="compositionally biased region" description="Low complexity" evidence="2">
    <location>
        <begin position="51"/>
        <end position="64"/>
    </location>
</feature>
<gene>
    <name evidence="3" type="ORF">Amon01_000739100</name>
</gene>
<feature type="coiled-coil region" evidence="1">
    <location>
        <begin position="147"/>
        <end position="174"/>
    </location>
</feature>
<dbReference type="EMBL" id="BSXU01005392">
    <property type="protein sequence ID" value="GMG53207.1"/>
    <property type="molecule type" value="Genomic_DNA"/>
</dbReference>
<organism evidence="3 4">
    <name type="scientific">Ambrosiozyma monospora</name>
    <name type="common">Yeast</name>
    <name type="synonym">Endomycopsis monosporus</name>
    <dbReference type="NCBI Taxonomy" id="43982"/>
    <lineage>
        <taxon>Eukaryota</taxon>
        <taxon>Fungi</taxon>
        <taxon>Dikarya</taxon>
        <taxon>Ascomycota</taxon>
        <taxon>Saccharomycotina</taxon>
        <taxon>Pichiomycetes</taxon>
        <taxon>Pichiales</taxon>
        <taxon>Pichiaceae</taxon>
        <taxon>Ambrosiozyma</taxon>
    </lineage>
</organism>
<accession>A0A9W7DJV1</accession>
<feature type="compositionally biased region" description="Polar residues" evidence="2">
    <location>
        <begin position="97"/>
        <end position="118"/>
    </location>
</feature>
<dbReference type="Proteomes" id="UP001165063">
    <property type="component" value="Unassembled WGS sequence"/>
</dbReference>
<name>A0A9W7DJV1_AMBMO</name>
<dbReference type="OrthoDB" id="3997736at2759"/>
<evidence type="ECO:0000256" key="2">
    <source>
        <dbReference type="SAM" id="MobiDB-lite"/>
    </source>
</evidence>
<sequence>MITPGFSSNRLIIRQISSFKATPPSYFSQPSKISTNLHNIREQQRQHLNGSTSESSSSTTFTSSIASDQPILSPATSFEYNSRSVKTPPLLIREHSTLSLPPSTHITDTSSSRNNHESTGAQLSKMIKEGGIGLLLATLATMIVVVYIEQDDKIQQLEKQSAMLKKRQKEMLIQVQSTKKNVMSQVTEANKSNILTQGRMQMHIALLKKQLEDQGMDPVEVSTALDMFEDEIKMENSKQGINLWIPSGSSMKSYLPDAHEYKR</sequence>
<protein>
    <submittedName>
        <fullName evidence="3">Unnamed protein product</fullName>
    </submittedName>
</protein>
<keyword evidence="4" id="KW-1185">Reference proteome</keyword>
<proteinExistence type="predicted"/>
<feature type="region of interest" description="Disordered" evidence="2">
    <location>
        <begin position="94"/>
        <end position="118"/>
    </location>
</feature>
<reference evidence="3" key="1">
    <citation type="submission" date="2023-04" db="EMBL/GenBank/DDBJ databases">
        <title>Ambrosiozyma monospora NBRC 1965.</title>
        <authorList>
            <person name="Ichikawa N."/>
            <person name="Sato H."/>
            <person name="Tonouchi N."/>
        </authorList>
    </citation>
    <scope>NUCLEOTIDE SEQUENCE</scope>
    <source>
        <strain evidence="3">NBRC 1965</strain>
    </source>
</reference>
<evidence type="ECO:0000313" key="4">
    <source>
        <dbReference type="Proteomes" id="UP001165063"/>
    </source>
</evidence>